<name>A0A0F7UI13_NEOCL</name>
<feature type="signal peptide" evidence="2">
    <location>
        <begin position="1"/>
        <end position="19"/>
    </location>
</feature>
<evidence type="ECO:0000313" key="3">
    <source>
        <dbReference type="EMBL" id="CEL69634.1"/>
    </source>
</evidence>
<accession>A0A0F7UI13</accession>
<feature type="compositionally biased region" description="Basic and acidic residues" evidence="1">
    <location>
        <begin position="149"/>
        <end position="167"/>
    </location>
</feature>
<evidence type="ECO:0000256" key="1">
    <source>
        <dbReference type="SAM" id="MobiDB-lite"/>
    </source>
</evidence>
<feature type="region of interest" description="Disordered" evidence="1">
    <location>
        <begin position="495"/>
        <end position="560"/>
    </location>
</feature>
<feature type="chain" id="PRO_5002523233" description="Transmembrane protein" evidence="2">
    <location>
        <begin position="20"/>
        <end position="1469"/>
    </location>
</feature>
<feature type="compositionally biased region" description="Basic and acidic residues" evidence="1">
    <location>
        <begin position="852"/>
        <end position="870"/>
    </location>
</feature>
<feature type="region of interest" description="Disordered" evidence="1">
    <location>
        <begin position="146"/>
        <end position="171"/>
    </location>
</feature>
<evidence type="ECO:0008006" key="4">
    <source>
        <dbReference type="Google" id="ProtNLM"/>
    </source>
</evidence>
<protein>
    <recommendedName>
        <fullName evidence="4">Transmembrane protein</fullName>
    </recommendedName>
</protein>
<feature type="compositionally biased region" description="Basic and acidic residues" evidence="1">
    <location>
        <begin position="543"/>
        <end position="560"/>
    </location>
</feature>
<gene>
    <name evidence="3" type="ORF">BN1204_053390</name>
</gene>
<feature type="compositionally biased region" description="Basic and acidic residues" evidence="1">
    <location>
        <begin position="664"/>
        <end position="705"/>
    </location>
</feature>
<feature type="compositionally biased region" description="Basic and acidic residues" evidence="1">
    <location>
        <begin position="822"/>
        <end position="831"/>
    </location>
</feature>
<dbReference type="EMBL" id="LN714486">
    <property type="protein sequence ID" value="CEL69634.1"/>
    <property type="molecule type" value="Genomic_DNA"/>
</dbReference>
<feature type="compositionally biased region" description="Low complexity" evidence="1">
    <location>
        <begin position="506"/>
        <end position="525"/>
    </location>
</feature>
<sequence>MFSALRFLLTTSFVLFSLASHGLIAKARFLTPHNLGLSSPLHSASPLASALSSSVSTAPSSLPLLSSLSLPPSFSSSFLPASASPPALASASPPALASASPPALASASPPVLASSFFETSVSSSPRDTPHGACASAPCLLQDEQQATKANDEARARRPQRDALDEPALRSVSLRVPGEGRKKATTPCGFEKKCPSAERANLRTLKCPSQAARRLPTRACSSNPFLILPAGPWSRPCVRLVRGDNSDSAKRELLEKWRGENGFCASRAIAPSTSRFGRSARLLMGTAPTFLSPVTSVWVSVRDRPRLLCPLSSLPCLSVHSASLSPRAARSLVLPSQSTSWLCSSASSSLESAFGSYTGPRDPALKSQDIFGEAKLKRRSLYEIAEKFDKIAKDDYDAILKQVVEEANREMLENKLQWDKNAQRKIAADARQGGTVNAETEANGEDQESERDEQGPRRPGRETASGSSEWPRRSSPADAPVCGDVREVSRNVFVLSPPKPSVAPHRLSSSAPSPSSSLDASSAALPCAFLPPRPAADAYPPDALSREDRPDAERERRKAGKHFDGQLRTALSAAAVLSFADRDLASFRLLEIAKLFGRLCQLTNVRGEDLKDDPRYARLVTALDLRLQEELQDVTRQIVVSERRQRKGADRRGEQGVAAENPESGEARGWRAETGEDGERGEENGVREGAQEDRRESTGVGRGKDAERDRVTRLRFELGPADLVALGQALRLSQLALDLDMVLRNLELLALLQLPSFSLSQICQFVVALGHIRTTSVRPLSRPFLSRVSSHIGVLLSASLEGLAKKEAEAGEGRRQAAAARRTAREARRAEAPEDGDGGEPNGDCGAFGNEGRVGRRQEGGARAGRQDATRGDNMGMDDSEEKRPPSMPHRLCQEPRRETGTLSSGNVGRAPGADVTLSLASAVNHVMDALPFLSIFEEESFLFAEHRTPSLFTEAFRRTLGLAWAETVSLEDSERTRDSQLVPGLSPRRESPGQIPFHSLADLNLHGGSRPLEWKTQERGASEATSSREREANKEGLERINQVRCVAKTVKCVLKTGNAGDQTVISALTRVAVSLVSDNRRDAEENPEGENEERSLANSRLSRRLARARALLEVVSALSEAGALSQELWRAVRRDVRLVLPYLSLYQLDLAARLHFQTVSDRASGRMQHDEERKGWPVETRREAEVDVMDEEQTEVTERGREDRKKREEAQFLDSLLRVFRAQTRSMNNREISAFADRLVAEPTWLRTANSPTGRDLVATVFSESRERYIDAKEDTYNRDGLSLRPLMNLALFAGGCGVVSLQVMFDFLLHILQIHRADVKIADLLRLSESLHSFALRPALLQKLGVETLFCFILDKAEEIVENLRKSAPDLPDDLYAELQNFSIAESARGKARMILVGALIPFLRGLATLEEEISVTLQSETAVKVEQNLKRNSEGRWCPYFDCRSKKKPETKPFKRHDLVQHTTDAV</sequence>
<feature type="region of interest" description="Disordered" evidence="1">
    <location>
        <begin position="1008"/>
        <end position="1035"/>
    </location>
</feature>
<feature type="region of interest" description="Disordered" evidence="1">
    <location>
        <begin position="973"/>
        <end position="994"/>
    </location>
</feature>
<keyword evidence="2" id="KW-0732">Signal</keyword>
<organism evidence="3">
    <name type="scientific">Neospora caninum (strain Liverpool)</name>
    <dbReference type="NCBI Taxonomy" id="572307"/>
    <lineage>
        <taxon>Eukaryota</taxon>
        <taxon>Sar</taxon>
        <taxon>Alveolata</taxon>
        <taxon>Apicomplexa</taxon>
        <taxon>Conoidasida</taxon>
        <taxon>Coccidia</taxon>
        <taxon>Eucoccidiorida</taxon>
        <taxon>Eimeriorina</taxon>
        <taxon>Sarcocystidae</taxon>
        <taxon>Neospora</taxon>
    </lineage>
</organism>
<feature type="region of interest" description="Disordered" evidence="1">
    <location>
        <begin position="641"/>
        <end position="705"/>
    </location>
</feature>
<feature type="compositionally biased region" description="Acidic residues" evidence="1">
    <location>
        <begin position="441"/>
        <end position="450"/>
    </location>
</feature>
<feature type="compositionally biased region" description="Basic and acidic residues" evidence="1">
    <location>
        <begin position="451"/>
        <end position="460"/>
    </location>
</feature>
<proteinExistence type="predicted"/>
<feature type="region of interest" description="Disordered" evidence="1">
    <location>
        <begin position="425"/>
        <end position="482"/>
    </location>
</feature>
<feature type="compositionally biased region" description="Basic and acidic residues" evidence="1">
    <location>
        <begin position="1012"/>
        <end position="1035"/>
    </location>
</feature>
<evidence type="ECO:0000256" key="2">
    <source>
        <dbReference type="SAM" id="SignalP"/>
    </source>
</evidence>
<feature type="region of interest" description="Disordered" evidence="1">
    <location>
        <begin position="806"/>
        <end position="909"/>
    </location>
</feature>
<reference evidence="3" key="1">
    <citation type="journal article" date="2015" name="PLoS ONE">
        <title>Comprehensive Evaluation of Toxoplasma gondii VEG and Neospora caninum LIV Genomes with Tachyzoite Stage Transcriptome and Proteome Defines Novel Transcript Features.</title>
        <authorList>
            <person name="Ramaprasad A."/>
            <person name="Mourier T."/>
            <person name="Naeem R."/>
            <person name="Malas T.B."/>
            <person name="Moussa E."/>
            <person name="Panigrahi A."/>
            <person name="Vermont S.J."/>
            <person name="Otto T.D."/>
            <person name="Wastling J."/>
            <person name="Pain A."/>
        </authorList>
    </citation>
    <scope>NUCLEOTIDE SEQUENCE</scope>
    <source>
        <strain evidence="3">Liverpool</strain>
    </source>
</reference>
<feature type="region of interest" description="Disordered" evidence="1">
    <location>
        <begin position="1079"/>
        <end position="1098"/>
    </location>
</feature>
<feature type="compositionally biased region" description="Basic and acidic residues" evidence="1">
    <location>
        <begin position="641"/>
        <end position="653"/>
    </location>
</feature>